<dbReference type="RefSeq" id="WP_103919094.1">
    <property type="nucleotide sequence ID" value="NZ_FMSV02000159.1"/>
</dbReference>
<dbReference type="PANTHER" id="PTHR32063:SF33">
    <property type="entry name" value="RND SUPERFAMILY EFFLUX PUMP PERMEASE COMPONENT"/>
    <property type="match status" value="1"/>
</dbReference>
<feature type="transmembrane region" description="Helical" evidence="1">
    <location>
        <begin position="424"/>
        <end position="446"/>
    </location>
</feature>
<dbReference type="Proteomes" id="UP000236724">
    <property type="component" value="Unassembled WGS sequence"/>
</dbReference>
<evidence type="ECO:0000313" key="3">
    <source>
        <dbReference type="Proteomes" id="UP000236724"/>
    </source>
</evidence>
<protein>
    <submittedName>
        <fullName evidence="2">Toluene efflux pump membrane transporter TtgB</fullName>
    </submittedName>
</protein>
<dbReference type="EMBL" id="FMSV02000159">
    <property type="protein sequence ID" value="SEH05116.1"/>
    <property type="molecule type" value="Genomic_DNA"/>
</dbReference>
<dbReference type="Gene3D" id="3.30.70.1430">
    <property type="entry name" value="Multidrug efflux transporter AcrB pore domain"/>
    <property type="match status" value="2"/>
</dbReference>
<evidence type="ECO:0000313" key="2">
    <source>
        <dbReference type="EMBL" id="SEH05116.1"/>
    </source>
</evidence>
<accession>A0A1H6F7T9</accession>
<keyword evidence="1" id="KW-0812">Transmembrane</keyword>
<dbReference type="PRINTS" id="PR00702">
    <property type="entry name" value="ACRIFLAVINRP"/>
</dbReference>
<gene>
    <name evidence="2" type="primary">ttgB_1</name>
    <name evidence="2" type="ORF">MBHS_00969</name>
</gene>
<organism evidence="2 3">
    <name type="scientific">Candidatus Venteria ishoeyi</name>
    <dbReference type="NCBI Taxonomy" id="1899563"/>
    <lineage>
        <taxon>Bacteria</taxon>
        <taxon>Pseudomonadati</taxon>
        <taxon>Pseudomonadota</taxon>
        <taxon>Gammaproteobacteria</taxon>
        <taxon>Thiotrichales</taxon>
        <taxon>Thiotrichaceae</taxon>
        <taxon>Venteria</taxon>
    </lineage>
</organism>
<dbReference type="InterPro" id="IPR001036">
    <property type="entry name" value="Acrflvin-R"/>
</dbReference>
<feature type="transmembrane region" description="Helical" evidence="1">
    <location>
        <begin position="12"/>
        <end position="30"/>
    </location>
</feature>
<dbReference type="SUPFAM" id="SSF82866">
    <property type="entry name" value="Multidrug efflux transporter AcrB transmembrane domain"/>
    <property type="match status" value="2"/>
</dbReference>
<feature type="transmembrane region" description="Helical" evidence="1">
    <location>
        <begin position="366"/>
        <end position="392"/>
    </location>
</feature>
<dbReference type="Gene3D" id="3.30.70.1320">
    <property type="entry name" value="Multidrug efflux transporter AcrB pore domain like"/>
    <property type="match status" value="1"/>
</dbReference>
<dbReference type="Pfam" id="PF00873">
    <property type="entry name" value="ACR_tran"/>
    <property type="match status" value="1"/>
</dbReference>
<dbReference type="OrthoDB" id="5287122at2"/>
<feature type="transmembrane region" description="Helical" evidence="1">
    <location>
        <begin position="452"/>
        <end position="475"/>
    </location>
</feature>
<feature type="transmembrane region" description="Helical" evidence="1">
    <location>
        <begin position="891"/>
        <end position="911"/>
    </location>
</feature>
<reference evidence="2 3" key="1">
    <citation type="submission" date="2016-10" db="EMBL/GenBank/DDBJ databases">
        <authorList>
            <person name="de Groot N.N."/>
        </authorList>
    </citation>
    <scope>NUCLEOTIDE SEQUENCE [LARGE SCALE GENOMIC DNA]</scope>
    <source>
        <strain evidence="2">MBHS1</strain>
    </source>
</reference>
<keyword evidence="1" id="KW-0472">Membrane</keyword>
<feature type="transmembrane region" description="Helical" evidence="1">
    <location>
        <begin position="994"/>
        <end position="1020"/>
    </location>
</feature>
<dbReference type="SUPFAM" id="SSF82693">
    <property type="entry name" value="Multidrug efflux transporter AcrB pore domain, PN1, PN2, PC1 and PC2 subdomains"/>
    <property type="match status" value="3"/>
</dbReference>
<name>A0A1H6F7T9_9GAMM</name>
<proteinExistence type="predicted"/>
<dbReference type="Gene3D" id="3.30.2090.10">
    <property type="entry name" value="Multidrug efflux transporter AcrB TolC docking domain, DN and DC subdomains"/>
    <property type="match status" value="2"/>
</dbReference>
<keyword evidence="3" id="KW-1185">Reference proteome</keyword>
<dbReference type="Gene3D" id="3.30.70.1440">
    <property type="entry name" value="Multidrug efflux transporter AcrB pore domain"/>
    <property type="match status" value="1"/>
</dbReference>
<feature type="transmembrane region" description="Helical" evidence="1">
    <location>
        <begin position="963"/>
        <end position="982"/>
    </location>
</feature>
<dbReference type="SUPFAM" id="SSF82714">
    <property type="entry name" value="Multidrug efflux transporter AcrB TolC docking domain, DN and DC subdomains"/>
    <property type="match status" value="2"/>
</dbReference>
<feature type="transmembrane region" description="Helical" evidence="1">
    <location>
        <begin position="522"/>
        <end position="542"/>
    </location>
</feature>
<feature type="transmembrane region" description="Helical" evidence="1">
    <location>
        <begin position="923"/>
        <end position="942"/>
    </location>
</feature>
<keyword evidence="1" id="KW-1133">Transmembrane helix</keyword>
<dbReference type="Gene3D" id="1.20.1640.10">
    <property type="entry name" value="Multidrug efflux transporter AcrB transmembrane domain"/>
    <property type="match status" value="2"/>
</dbReference>
<dbReference type="PANTHER" id="PTHR32063">
    <property type="match status" value="1"/>
</dbReference>
<feature type="transmembrane region" description="Helical" evidence="1">
    <location>
        <begin position="335"/>
        <end position="354"/>
    </location>
</feature>
<sequence>MIAWCARHPTAANILMAAIMILGLVTLADLQRETFPTIEKDKVEVRIIYKGATPGEVEDAICRRLEDVLESITDLDEMRCESREGLGIATAVKREGANMMRFLDDVKSEVDAINDFPDAIEPPVISELGRTDAVVGIAVTGPEDPVILKAYAEDVKARLLSLPNIANISINGFSDHHIRIEIPVSRLQQYGLSAADVANLIKKQSISSPAGRLEGHEEDILLRVDDQRKSVEDFKDLIVISGTTGAAIALGEIARISDRFDRDENKISFNGQRAAILNVSKTRAQDILNAFDSVDNFVQQENQRAATGIQLTLTQDRSSVVKDRLNMLLRNGMQGLFLVFLVLWLFFSLRYSFWVTMGLPVSFLGALYVLPLFGVTINMISMVGLLIGIGLLMDDAIVIAENIATRMAQGEKAIQAAISGAQQVLPGIASSFATTLMVFGSLAFITGEIGQILRVMPIVLIMVLTVSLVEAFLILPSHLGHSLAHMKNSQPSSFRLGFEKKFNHFRERHFGFLLDKAIEQRYLTLGIVLMLFLLAIAVPAGGKLKFVGFPDIDGDIVEARILLPQGTPLARTEAVVQQLANALQQVNKRFTPEQPEGQSLVNNVTIIYGENPDAYATGPHVARVIADLLGAEVRHTTIDTFRDAWREEVGTLSDVIAIKFSEPTIGPGGRPIDVRLLGYDLNQLKAASTELQNWFNGYVGVTDINDDLRPSKREYRIHLKDSAGSLGVDARALTEQVRAAFQGMKIDKFPVGPETYEVNLRLAAHDRLMPDQLEQLTITGPKGELIPLTTIAEIEEVRGWARIHRVDGHRAVTLQGDVQREIANAQELLTLAKAEIFPVLKTKYPEISIDIQGQSKESAKTGKSIVRNVLLGLIGVYMLLALQFRGYLAPITVMIVIPTALIGVIFGHWALGLDLTMPSMVGMASLFGVVVNNSILLVIFIRESRKQGATVQHAAKQAGRARFRPILITAITTIAGLTPLLLEQSLQAQILIPLAASLAFGLTSATLVALFLVPALYCILDDFNVLGGLAEDTEQPIQNQ</sequence>
<dbReference type="GO" id="GO:0042910">
    <property type="term" value="F:xenobiotic transmembrane transporter activity"/>
    <property type="evidence" value="ECO:0007669"/>
    <property type="project" value="TreeGrafter"/>
</dbReference>
<dbReference type="GO" id="GO:0005886">
    <property type="term" value="C:plasma membrane"/>
    <property type="evidence" value="ECO:0007669"/>
    <property type="project" value="TreeGrafter"/>
</dbReference>
<dbReference type="AlphaFoldDB" id="A0A1H6F7T9"/>
<dbReference type="InterPro" id="IPR027463">
    <property type="entry name" value="AcrB_DN_DC_subdom"/>
</dbReference>
<evidence type="ECO:0000256" key="1">
    <source>
        <dbReference type="SAM" id="Phobius"/>
    </source>
</evidence>